<evidence type="ECO:0000256" key="4">
    <source>
        <dbReference type="ARBA" id="ARBA00022691"/>
    </source>
</evidence>
<dbReference type="AlphaFoldDB" id="A0A4W2DX99"/>
<dbReference type="PANTHER" id="PTHR10867">
    <property type="entry name" value="NNMT/PNMT/TEMT FAMILY MEMBER"/>
    <property type="match status" value="1"/>
</dbReference>
<dbReference type="Proteomes" id="UP000314981">
    <property type="component" value="Chromosome 15"/>
</dbReference>
<reference evidence="5" key="3">
    <citation type="submission" date="2025-09" db="UniProtKB">
        <authorList>
            <consortium name="Ensembl"/>
        </authorList>
    </citation>
    <scope>IDENTIFICATION</scope>
</reference>
<evidence type="ECO:0000256" key="3">
    <source>
        <dbReference type="ARBA" id="ARBA00022679"/>
    </source>
</evidence>
<organism evidence="5 6">
    <name type="scientific">Bos indicus x Bos taurus</name>
    <name type="common">Hybrid cattle</name>
    <dbReference type="NCBI Taxonomy" id="30522"/>
    <lineage>
        <taxon>Eukaryota</taxon>
        <taxon>Metazoa</taxon>
        <taxon>Chordata</taxon>
        <taxon>Craniata</taxon>
        <taxon>Vertebrata</taxon>
        <taxon>Euteleostomi</taxon>
        <taxon>Mammalia</taxon>
        <taxon>Eutheria</taxon>
        <taxon>Laurasiatheria</taxon>
        <taxon>Artiodactyla</taxon>
        <taxon>Ruminantia</taxon>
        <taxon>Pecora</taxon>
        <taxon>Bovidae</taxon>
        <taxon>Bovinae</taxon>
        <taxon>Bos</taxon>
    </lineage>
</organism>
<protein>
    <submittedName>
        <fullName evidence="5">Zinc finger and BTB domain containing 16</fullName>
    </submittedName>
</protein>
<sequence>MQQKRLTLPNKPELLKSLGAGEGNWRGEWPKGGRFRKHPLLAALVFIPVFVLRAGGRTKSEPHKEGPRESVCLLLLPGQNSLLSMALQERQEPDVYQENFEPTSYLEYYRMNQDPVGDEVLHFLLKHYNATFKPGGLEGKLLIDIGSGPTIYQFLSACESFQEIIATDYTDKNLQELEKWLKKMPGAFDWSPVVKYVCELEGNRDKWAEKEERVRRAVTQVLKCDVLKERPLEPAVLPPADGLISSLCLEAACPTPQACRDALRHLRTLLRPGGHLVLSGGFETTFFMVGDKRFSTLPLNEKFLREALQEAGFIIEKLEKVTRAAETHLDNRSDYTGLFFLVARRGD</sequence>
<evidence type="ECO:0000256" key="2">
    <source>
        <dbReference type="ARBA" id="ARBA00022603"/>
    </source>
</evidence>
<reference evidence="5 6" key="1">
    <citation type="submission" date="2018-11" db="EMBL/GenBank/DDBJ databases">
        <title>Haplotype-resolved cattle genomes.</title>
        <authorList>
            <person name="Low W.Y."/>
            <person name="Tearle R."/>
            <person name="Bickhart D.M."/>
            <person name="Rosen B.D."/>
            <person name="Koren S."/>
            <person name="Rhie A."/>
            <person name="Hiendleder S."/>
            <person name="Phillippy A.M."/>
            <person name="Smith T.P.L."/>
            <person name="Williams J.L."/>
        </authorList>
    </citation>
    <scope>NUCLEOTIDE SEQUENCE [LARGE SCALE GENOMIC DNA]</scope>
</reference>
<keyword evidence="2" id="KW-0489">Methyltransferase</keyword>
<evidence type="ECO:0000313" key="6">
    <source>
        <dbReference type="Proteomes" id="UP000314981"/>
    </source>
</evidence>
<dbReference type="Gene3D" id="3.40.50.150">
    <property type="entry name" value="Vaccinia Virus protein VP39"/>
    <property type="match status" value="1"/>
</dbReference>
<name>A0A4W2DX99_BOBOX</name>
<dbReference type="Ensembl" id="ENSBIXT00000008111.1">
    <property type="protein sequence ID" value="ENSBIXP00000029143.1"/>
    <property type="gene ID" value="ENSBIXG00000010676.1"/>
</dbReference>
<dbReference type="PANTHER" id="PTHR10867:SF40">
    <property type="entry name" value="NICOTINAMIDE N-METHYLTRANSFERASE"/>
    <property type="match status" value="1"/>
</dbReference>
<dbReference type="GO" id="GO:0005829">
    <property type="term" value="C:cytosol"/>
    <property type="evidence" value="ECO:0007669"/>
    <property type="project" value="TreeGrafter"/>
</dbReference>
<gene>
    <name evidence="5" type="primary">ZBTB16</name>
</gene>
<dbReference type="GO" id="GO:0032259">
    <property type="term" value="P:methylation"/>
    <property type="evidence" value="ECO:0007669"/>
    <property type="project" value="UniProtKB-KW"/>
</dbReference>
<dbReference type="InterPro" id="IPR000940">
    <property type="entry name" value="NNMT_TEMT_trans"/>
</dbReference>
<proteinExistence type="inferred from homology"/>
<keyword evidence="4" id="KW-0949">S-adenosyl-L-methionine</keyword>
<dbReference type="InterPro" id="IPR029063">
    <property type="entry name" value="SAM-dependent_MTases_sf"/>
</dbReference>
<evidence type="ECO:0000256" key="1">
    <source>
        <dbReference type="ARBA" id="ARBA00007996"/>
    </source>
</evidence>
<dbReference type="GO" id="GO:0008112">
    <property type="term" value="F:nicotinamide N-methyltransferase activity"/>
    <property type="evidence" value="ECO:0007669"/>
    <property type="project" value="TreeGrafter"/>
</dbReference>
<dbReference type="CDD" id="cd02440">
    <property type="entry name" value="AdoMet_MTases"/>
    <property type="match status" value="1"/>
</dbReference>
<keyword evidence="3" id="KW-0808">Transferase</keyword>
<dbReference type="PROSITE" id="PS51681">
    <property type="entry name" value="SAM_MT_NNMT_PNMT_TEMT"/>
    <property type="match status" value="1"/>
</dbReference>
<reference evidence="5" key="2">
    <citation type="submission" date="2025-08" db="UniProtKB">
        <authorList>
            <consortium name="Ensembl"/>
        </authorList>
    </citation>
    <scope>IDENTIFICATION</scope>
</reference>
<dbReference type="Pfam" id="PF01234">
    <property type="entry name" value="NNMT_PNMT_TEMT"/>
    <property type="match status" value="1"/>
</dbReference>
<keyword evidence="6" id="KW-1185">Reference proteome</keyword>
<evidence type="ECO:0000313" key="5">
    <source>
        <dbReference type="Ensembl" id="ENSBIXP00000029143.1"/>
    </source>
</evidence>
<accession>A0A4W2DX99</accession>
<dbReference type="FunFam" id="3.40.50.150:FF:000065">
    <property type="entry name" value="Phenylethanolamine N-methyltransferase"/>
    <property type="match status" value="1"/>
</dbReference>
<dbReference type="SUPFAM" id="SSF53335">
    <property type="entry name" value="S-adenosyl-L-methionine-dependent methyltransferases"/>
    <property type="match status" value="1"/>
</dbReference>
<comment type="similarity">
    <text evidence="1">Belongs to the class I-like SAM-binding methyltransferase superfamily. NNMT/PNMT/TEMT family.</text>
</comment>